<comment type="caution">
    <text evidence="2">The sequence shown here is derived from an EMBL/GenBank/DDBJ whole genome shotgun (WGS) entry which is preliminary data.</text>
</comment>
<dbReference type="Pfam" id="PF17931">
    <property type="entry name" value="TetR_C_23"/>
    <property type="match status" value="1"/>
</dbReference>
<evidence type="ECO:0000313" key="3">
    <source>
        <dbReference type="Proteomes" id="UP001517367"/>
    </source>
</evidence>
<dbReference type="Proteomes" id="UP001517367">
    <property type="component" value="Unassembled WGS sequence"/>
</dbReference>
<sequence>MATQAQIKKGYIDYVLTNNEQPKSVYSFVKKLKITEAEFYAFYASFDSIEKNIWFELTVETIDEIKKQELWEQYSSREKMLSFFYSYIELLKSQRSFVIYSLKKQPNKIGTPAVLSGVKPIFENFAEEIISDGLASGELADRKFFAKRYKDALWVQYAFILNFWIDDDSTGFEKTDEAIERGIQVTFDLFQRSPIDNLFEYGKFLSQNGKLKERMGF</sequence>
<dbReference type="RefSeq" id="WP_138729054.1">
    <property type="nucleotide sequence ID" value="NZ_SRMP02000049.1"/>
</dbReference>
<accession>A0ABW9JLU9</accession>
<evidence type="ECO:0000313" key="2">
    <source>
        <dbReference type="EMBL" id="MFN0293387.1"/>
    </source>
</evidence>
<feature type="domain" description="Tetracyclin repressor-like C-terminal" evidence="1">
    <location>
        <begin position="79"/>
        <end position="205"/>
    </location>
</feature>
<dbReference type="InterPro" id="IPR041673">
    <property type="entry name" value="TetR_C_23"/>
</dbReference>
<gene>
    <name evidence="2" type="ORF">E5L68_018525</name>
</gene>
<keyword evidence="3" id="KW-1185">Reference proteome</keyword>
<proteinExistence type="predicted"/>
<dbReference type="InterPro" id="IPR036271">
    <property type="entry name" value="Tet_transcr_reg_TetR-rel_C_sf"/>
</dbReference>
<protein>
    <submittedName>
        <fullName evidence="2">TetR family transcriptional regulator C-terminal domain-containing protein</fullName>
    </submittedName>
</protein>
<dbReference type="SUPFAM" id="SSF48498">
    <property type="entry name" value="Tetracyclin repressor-like, C-terminal domain"/>
    <property type="match status" value="1"/>
</dbReference>
<evidence type="ECO:0000259" key="1">
    <source>
        <dbReference type="Pfam" id="PF17931"/>
    </source>
</evidence>
<name>A0ABW9JLU9_9SPHI</name>
<reference evidence="2 3" key="1">
    <citation type="submission" date="2024-12" db="EMBL/GenBank/DDBJ databases">
        <authorList>
            <person name="Hu S."/>
        </authorList>
    </citation>
    <scope>NUCLEOTIDE SEQUENCE [LARGE SCALE GENOMIC DNA]</scope>
    <source>
        <strain evidence="2 3">P-25</strain>
    </source>
</reference>
<organism evidence="2 3">
    <name type="scientific">Pedobacter helvus</name>
    <dbReference type="NCBI Taxonomy" id="2563444"/>
    <lineage>
        <taxon>Bacteria</taxon>
        <taxon>Pseudomonadati</taxon>
        <taxon>Bacteroidota</taxon>
        <taxon>Sphingobacteriia</taxon>
        <taxon>Sphingobacteriales</taxon>
        <taxon>Sphingobacteriaceae</taxon>
        <taxon>Pedobacter</taxon>
    </lineage>
</organism>
<dbReference type="EMBL" id="SRMP02000049">
    <property type="protein sequence ID" value="MFN0293387.1"/>
    <property type="molecule type" value="Genomic_DNA"/>
</dbReference>